<protein>
    <submittedName>
        <fullName evidence="1">Uncharacterized protein</fullName>
    </submittedName>
</protein>
<evidence type="ECO:0000313" key="1">
    <source>
        <dbReference type="EMBL" id="THV26453.1"/>
    </source>
</evidence>
<proteinExistence type="predicted"/>
<comment type="caution">
    <text evidence="1">The sequence shown here is derived from an EMBL/GenBank/DDBJ whole genome shotgun (WGS) entry which is preliminary data.</text>
</comment>
<name>A0A4S8P8A3_9ACTN</name>
<reference evidence="1 2" key="1">
    <citation type="journal article" date="2018" name="Int. J. Syst. Evol. Microbiol.">
        <title>Glycomyces paridis sp. nov., isolated from the medicinal plant Paris polyphylla.</title>
        <authorList>
            <person name="Fang X.M."/>
            <person name="Bai J.L."/>
            <person name="Su J."/>
            <person name="Zhao L.L."/>
            <person name="Liu H.Y."/>
            <person name="Ma B.P."/>
            <person name="Zhang Y.Q."/>
            <person name="Yu L.Y."/>
        </authorList>
    </citation>
    <scope>NUCLEOTIDE SEQUENCE [LARGE SCALE GENOMIC DNA]</scope>
    <source>
        <strain evidence="1 2">CPCC 204357</strain>
    </source>
</reference>
<sequence>MSEWDGISVGEMVNIPNIEPSEVIETAAIVPDAFAEALLASVTVRGSAGVDEDTAELDQIEPEDD</sequence>
<dbReference type="EMBL" id="STGX01000014">
    <property type="protein sequence ID" value="THV26453.1"/>
    <property type="molecule type" value="Genomic_DNA"/>
</dbReference>
<evidence type="ECO:0000313" key="2">
    <source>
        <dbReference type="Proteomes" id="UP000305792"/>
    </source>
</evidence>
<dbReference type="AlphaFoldDB" id="A0A4S8P8A3"/>
<accession>A0A4S8P8A3</accession>
<dbReference type="RefSeq" id="WP_136531082.1">
    <property type="nucleotide sequence ID" value="NZ_STGX01000014.1"/>
</dbReference>
<keyword evidence="2" id="KW-1185">Reference proteome</keyword>
<dbReference type="OrthoDB" id="5197534at2"/>
<dbReference type="Proteomes" id="UP000305792">
    <property type="component" value="Unassembled WGS sequence"/>
</dbReference>
<gene>
    <name evidence="1" type="ORF">E9998_17995</name>
</gene>
<organism evidence="1 2">
    <name type="scientific">Glycomyces paridis</name>
    <dbReference type="NCBI Taxonomy" id="2126555"/>
    <lineage>
        <taxon>Bacteria</taxon>
        <taxon>Bacillati</taxon>
        <taxon>Actinomycetota</taxon>
        <taxon>Actinomycetes</taxon>
        <taxon>Glycomycetales</taxon>
        <taxon>Glycomycetaceae</taxon>
        <taxon>Glycomyces</taxon>
    </lineage>
</organism>